<dbReference type="OrthoDB" id="7783360at2"/>
<protein>
    <recommendedName>
        <fullName evidence="4">Cellulose-binding protein</fullName>
    </recommendedName>
</protein>
<reference evidence="2 3" key="1">
    <citation type="submission" date="2018-05" db="EMBL/GenBank/DDBJ databases">
        <title>Leucothrix arctica sp. nov., isolated from Arctic seawater.</title>
        <authorList>
            <person name="Choi A."/>
            <person name="Baek K."/>
        </authorList>
    </citation>
    <scope>NUCLEOTIDE SEQUENCE [LARGE SCALE GENOMIC DNA]</scope>
    <source>
        <strain evidence="2 3">IMCC9719</strain>
    </source>
</reference>
<comment type="caution">
    <text evidence="2">The sequence shown here is derived from an EMBL/GenBank/DDBJ whole genome shotgun (WGS) entry which is preliminary data.</text>
</comment>
<dbReference type="RefSeq" id="WP_109824158.1">
    <property type="nucleotide sequence ID" value="NZ_QGKL01000039.1"/>
</dbReference>
<name>A0A317C851_9GAMM</name>
<keyword evidence="3" id="KW-1185">Reference proteome</keyword>
<dbReference type="AlphaFoldDB" id="A0A317C851"/>
<evidence type="ECO:0008006" key="4">
    <source>
        <dbReference type="Google" id="ProtNLM"/>
    </source>
</evidence>
<dbReference type="SUPFAM" id="SSF51445">
    <property type="entry name" value="(Trans)glycosidases"/>
    <property type="match status" value="1"/>
</dbReference>
<keyword evidence="1" id="KW-0732">Signal</keyword>
<gene>
    <name evidence="2" type="ORF">DKT75_14520</name>
</gene>
<evidence type="ECO:0000313" key="2">
    <source>
        <dbReference type="EMBL" id="PWQ94509.1"/>
    </source>
</evidence>
<accession>A0A317C851</accession>
<sequence length="739" mass="83065">MQINKMLLMPLLTAALLLGVVSQAAAQYTPNPRLGSNVGSADKLTASVAFTDIFKSSTGWYTSCEFDWRTKQGIDPDCTQKNAFHTREKDLLDLDANGWVRSLPTPEQAPIFTSVTASWSLPESFPLGRYVVLYEGQGTIKLTGDLKVVGDHQGRMAFDLLSAKRNLRLNISKINPANHLRNLKIVPIQNEANHRRQIFSKDYVARMRPLHVIRFMPWSNPRGNDVVEWQDRAPIDTSHFTGPKGVPAERMVDLANATDVAPWISVPYKASDDYMLQYARMVKNRLRPNQKVYLEYSNEMWNVIFPGTTYAARKADVLWKFPYKEKNAYQRRVSMAANWYAKRTVEMCQIWKKEFGNQSGRIVCILASQSSAPWAGKETLDCPLWKEAGGCGRHVDAYAIGPYFGDYIARKEHRETVKSWLRDPDGGMNRLFTEIESGGQVDKKTDGGSIALTMNSYVKQNVKLAEKYGLPLMAYEAGQHLIRFDPPHTVKDPAVLNLFMSAQKHPRMRDAYNRYLQAWNQETKGGLMVHYYGIGKPTPKNFFSMLDHSRQASTPKYQALMDYLGTPSTYKPPVRRAAVAPVVTRAPVARAAAPAAPVYRAPVQQQPVARAPVQQKRAPVARAPAGVPLSGQGLRGWAITSTSAISPAIKLHQGRKNELSILWSFATQRLTGRDFFHIFAIDNRGGRKLLMKQTTQDMREVGNMAQIYVEDISRYVGPPIRLQIEVSPGVQAVIEDVSF</sequence>
<dbReference type="EMBL" id="QGKL01000039">
    <property type="protein sequence ID" value="PWQ94509.1"/>
    <property type="molecule type" value="Genomic_DNA"/>
</dbReference>
<evidence type="ECO:0000256" key="1">
    <source>
        <dbReference type="SAM" id="SignalP"/>
    </source>
</evidence>
<evidence type="ECO:0000313" key="3">
    <source>
        <dbReference type="Proteomes" id="UP000245506"/>
    </source>
</evidence>
<dbReference type="InterPro" id="IPR017853">
    <property type="entry name" value="GH"/>
</dbReference>
<feature type="signal peptide" evidence="1">
    <location>
        <begin position="1"/>
        <end position="26"/>
    </location>
</feature>
<dbReference type="Proteomes" id="UP000245506">
    <property type="component" value="Unassembled WGS sequence"/>
</dbReference>
<organism evidence="2 3">
    <name type="scientific">Leucothrix arctica</name>
    <dbReference type="NCBI Taxonomy" id="1481894"/>
    <lineage>
        <taxon>Bacteria</taxon>
        <taxon>Pseudomonadati</taxon>
        <taxon>Pseudomonadota</taxon>
        <taxon>Gammaproteobacteria</taxon>
        <taxon>Thiotrichales</taxon>
        <taxon>Thiotrichaceae</taxon>
        <taxon>Leucothrix</taxon>
    </lineage>
</organism>
<feature type="chain" id="PRO_5016359694" description="Cellulose-binding protein" evidence="1">
    <location>
        <begin position="27"/>
        <end position="739"/>
    </location>
</feature>
<proteinExistence type="predicted"/>